<name>A0A450V9W4_9GAMM</name>
<protein>
    <submittedName>
        <fullName evidence="1">Uncharacterized protein</fullName>
    </submittedName>
</protein>
<gene>
    <name evidence="1" type="ORF">BECKLFY1418A_GA0070994_11521</name>
</gene>
<dbReference type="AlphaFoldDB" id="A0A450V9W4"/>
<evidence type="ECO:0000313" key="1">
    <source>
        <dbReference type="EMBL" id="VFK01568.1"/>
    </source>
</evidence>
<dbReference type="EMBL" id="CAADFH010000152">
    <property type="protein sequence ID" value="VFK01568.1"/>
    <property type="molecule type" value="Genomic_DNA"/>
</dbReference>
<organism evidence="1">
    <name type="scientific">Candidatus Kentrum sp. LFY</name>
    <dbReference type="NCBI Taxonomy" id="2126342"/>
    <lineage>
        <taxon>Bacteria</taxon>
        <taxon>Pseudomonadati</taxon>
        <taxon>Pseudomonadota</taxon>
        <taxon>Gammaproteobacteria</taxon>
        <taxon>Candidatus Kentrum</taxon>
    </lineage>
</organism>
<sequence>MKRGWKWTAFTYQGTNDELSHLHPFEWSYVVEASENRLKRAYKFQIEFSMHCFTRRPRSDESVPEDLWYRDSVEERVFCFDRYQLSHRLPAIIKELGSRKCMHTSGKNSFLTTELITKKGKEIEYEVYFNVTRAHRGGGWLNITVKSAYERTQNHPSKKPKRKRRIRFDVIAYNRQLGKEIHPAG</sequence>
<accession>A0A450V9W4</accession>
<proteinExistence type="predicted"/>
<reference evidence="1" key="1">
    <citation type="submission" date="2019-02" db="EMBL/GenBank/DDBJ databases">
        <authorList>
            <person name="Gruber-Vodicka R. H."/>
            <person name="Seah K. B. B."/>
        </authorList>
    </citation>
    <scope>NUCLEOTIDE SEQUENCE</scope>
    <source>
        <strain evidence="1">BECK_M6</strain>
    </source>
</reference>